<evidence type="ECO:0000256" key="7">
    <source>
        <dbReference type="ARBA" id="ARBA00031244"/>
    </source>
</evidence>
<feature type="signal peptide" evidence="10">
    <location>
        <begin position="1"/>
        <end position="24"/>
    </location>
</feature>
<feature type="chain" id="PRO_5045139922" description="Cytochrome c-551" evidence="10">
    <location>
        <begin position="25"/>
        <end position="115"/>
    </location>
</feature>
<dbReference type="Gene3D" id="1.10.760.10">
    <property type="entry name" value="Cytochrome c-like domain"/>
    <property type="match status" value="1"/>
</dbReference>
<evidence type="ECO:0000259" key="11">
    <source>
        <dbReference type="PROSITE" id="PS51007"/>
    </source>
</evidence>
<dbReference type="Proteomes" id="UP001575181">
    <property type="component" value="Unassembled WGS sequence"/>
</dbReference>
<keyword evidence="6 8" id="KW-0408">Iron</keyword>
<evidence type="ECO:0000256" key="6">
    <source>
        <dbReference type="ARBA" id="ARBA00023004"/>
    </source>
</evidence>
<gene>
    <name evidence="12" type="ORF">ACERLL_10920</name>
</gene>
<keyword evidence="5" id="KW-0249">Electron transport</keyword>
<dbReference type="RefSeq" id="WP_373656127.1">
    <property type="nucleotide sequence ID" value="NZ_JBGUAW010000007.1"/>
</dbReference>
<keyword evidence="3 8" id="KW-0349">Heme</keyword>
<keyword evidence="2" id="KW-0813">Transport</keyword>
<evidence type="ECO:0000256" key="10">
    <source>
        <dbReference type="SAM" id="SignalP"/>
    </source>
</evidence>
<sequence>MRKHIVAGASVLFIGLTFGSTAHAQNGEAAAQALGCTACHAAETKLVGPAYVDVAKRYGGDTDKILERIKAAVNNGASGNWTDVTGGTPMPPQPQASGKEKELKQIAEWIAGMAK</sequence>
<dbReference type="InterPro" id="IPR036909">
    <property type="entry name" value="Cyt_c-like_dom_sf"/>
</dbReference>
<evidence type="ECO:0000256" key="8">
    <source>
        <dbReference type="PROSITE-ProRule" id="PRU00433"/>
    </source>
</evidence>
<dbReference type="InterPro" id="IPR009056">
    <property type="entry name" value="Cyt_c-like_dom"/>
</dbReference>
<comment type="caution">
    <text evidence="12">The sequence shown here is derived from an EMBL/GenBank/DDBJ whole genome shotgun (WGS) entry which is preliminary data.</text>
</comment>
<name>A0ABV4TVH6_9GAMM</name>
<evidence type="ECO:0000256" key="5">
    <source>
        <dbReference type="ARBA" id="ARBA00022982"/>
    </source>
</evidence>
<evidence type="ECO:0000256" key="2">
    <source>
        <dbReference type="ARBA" id="ARBA00022448"/>
    </source>
</evidence>
<dbReference type="PROSITE" id="PS51007">
    <property type="entry name" value="CYTC"/>
    <property type="match status" value="1"/>
</dbReference>
<keyword evidence="10" id="KW-0732">Signal</keyword>
<evidence type="ECO:0000313" key="13">
    <source>
        <dbReference type="Proteomes" id="UP001575181"/>
    </source>
</evidence>
<dbReference type="InterPro" id="IPR002324">
    <property type="entry name" value="Cyt_c_ID"/>
</dbReference>
<dbReference type="EMBL" id="JBGUAW010000007">
    <property type="protein sequence ID" value="MFA9461338.1"/>
    <property type="molecule type" value="Genomic_DNA"/>
</dbReference>
<evidence type="ECO:0000256" key="1">
    <source>
        <dbReference type="ARBA" id="ARBA00021020"/>
    </source>
</evidence>
<keyword evidence="4 8" id="KW-0479">Metal-binding</keyword>
<feature type="domain" description="Cytochrome c" evidence="11">
    <location>
        <begin position="22"/>
        <end position="114"/>
    </location>
</feature>
<proteinExistence type="predicted"/>
<dbReference type="Pfam" id="PF00034">
    <property type="entry name" value="Cytochrom_C"/>
    <property type="match status" value="1"/>
</dbReference>
<accession>A0ABV4TVH6</accession>
<organism evidence="12 13">
    <name type="scientific">Thiohalorhabdus methylotrophus</name>
    <dbReference type="NCBI Taxonomy" id="3242694"/>
    <lineage>
        <taxon>Bacteria</taxon>
        <taxon>Pseudomonadati</taxon>
        <taxon>Pseudomonadota</taxon>
        <taxon>Gammaproteobacteria</taxon>
        <taxon>Thiohalorhabdales</taxon>
        <taxon>Thiohalorhabdaceae</taxon>
        <taxon>Thiohalorhabdus</taxon>
    </lineage>
</organism>
<evidence type="ECO:0000256" key="4">
    <source>
        <dbReference type="ARBA" id="ARBA00022723"/>
    </source>
</evidence>
<reference evidence="12 13" key="1">
    <citation type="submission" date="2024-08" db="EMBL/GenBank/DDBJ databases">
        <title>Whole-genome sequencing of halo(alkali)philic microorganisms from hypersaline lakes.</title>
        <authorList>
            <person name="Sorokin D.Y."/>
            <person name="Merkel A.Y."/>
            <person name="Messina E."/>
            <person name="Yakimov M."/>
        </authorList>
    </citation>
    <scope>NUCLEOTIDE SEQUENCE [LARGE SCALE GENOMIC DNA]</scope>
    <source>
        <strain evidence="12 13">Cl-TMA</strain>
    </source>
</reference>
<evidence type="ECO:0000256" key="3">
    <source>
        <dbReference type="ARBA" id="ARBA00022617"/>
    </source>
</evidence>
<keyword evidence="13" id="KW-1185">Reference proteome</keyword>
<dbReference type="SUPFAM" id="SSF46626">
    <property type="entry name" value="Cytochrome c"/>
    <property type="match status" value="1"/>
</dbReference>
<protein>
    <recommendedName>
        <fullName evidence="1">Cytochrome c-551</fullName>
    </recommendedName>
    <alternativeName>
        <fullName evidence="7">Cytochrome c551</fullName>
    </alternativeName>
</protein>
<feature type="compositionally biased region" description="Polar residues" evidence="9">
    <location>
        <begin position="76"/>
        <end position="85"/>
    </location>
</feature>
<dbReference type="PRINTS" id="PR00606">
    <property type="entry name" value="CYTCHROMECID"/>
</dbReference>
<evidence type="ECO:0000256" key="9">
    <source>
        <dbReference type="SAM" id="MobiDB-lite"/>
    </source>
</evidence>
<evidence type="ECO:0000313" key="12">
    <source>
        <dbReference type="EMBL" id="MFA9461338.1"/>
    </source>
</evidence>
<feature type="region of interest" description="Disordered" evidence="9">
    <location>
        <begin position="76"/>
        <end position="101"/>
    </location>
</feature>